<dbReference type="InParanoid" id="Q6BPD1"/>
<proteinExistence type="predicted"/>
<accession>Q6BPD1</accession>
<name>Q6BPD1_DEBHA</name>
<feature type="chain" id="PRO_5004271441" evidence="1">
    <location>
        <begin position="21"/>
        <end position="367"/>
    </location>
</feature>
<dbReference type="OMA" id="WDSALSY"/>
<keyword evidence="3" id="KW-1185">Reference proteome</keyword>
<dbReference type="RefSeq" id="XP_459939.1">
    <property type="nucleotide sequence ID" value="XM_459939.1"/>
</dbReference>
<dbReference type="OrthoDB" id="4025946at2759"/>
<dbReference type="HOGENOM" id="CLU_059574_0_0_1"/>
<evidence type="ECO:0000313" key="2">
    <source>
        <dbReference type="EMBL" id="CAG88183.1"/>
    </source>
</evidence>
<dbReference type="Proteomes" id="UP000000599">
    <property type="component" value="Chromosome E"/>
</dbReference>
<sequence>MKLSQTTLFAILASSAFVSAAPAAVVAENSLVTRGDANEILEILSSLKQVNEKRDLVSESESFELSKRADGLVTELVAALASSGVIADVWDTLTQDETLKSEILNIVKTTVKAALVQGPALLKAIWDSGLISKLFHDILNDSDLRSVLLKVAKSLFSNALNLLKAYKSGSSGSSTTATTAVAVALSTDNSAATGSSSSGSDVDISGIPSPSEYNSGAKRDFIDGEFLDKRDVASIVVTVAKQIKDSGLVSSLIQKVMADPEKSITFLTSLLKKGFVLAEDLIGWAKNSGLLNEALEYLEKNGGQYSSALASFLGDQIESGNVTASDIDNAGTSSALTGTTIATTAVNTQITTAATTATTLQQVRRAY</sequence>
<dbReference type="VEuPathDB" id="FungiDB:DEHA2E14564g"/>
<protein>
    <submittedName>
        <fullName evidence="2">DEHA2E14564p</fullName>
    </submittedName>
</protein>
<dbReference type="GeneID" id="2902569"/>
<keyword evidence="1" id="KW-0732">Signal</keyword>
<reference evidence="2 3" key="1">
    <citation type="journal article" date="2004" name="Nature">
        <title>Genome evolution in yeasts.</title>
        <authorList>
            <consortium name="Genolevures"/>
            <person name="Dujon B."/>
            <person name="Sherman D."/>
            <person name="Fischer G."/>
            <person name="Durrens P."/>
            <person name="Casaregola S."/>
            <person name="Lafontaine I."/>
            <person name="de Montigny J."/>
            <person name="Marck C."/>
            <person name="Neuveglise C."/>
            <person name="Talla E."/>
            <person name="Goffard N."/>
            <person name="Frangeul L."/>
            <person name="Aigle M."/>
            <person name="Anthouard V."/>
            <person name="Babour A."/>
            <person name="Barbe V."/>
            <person name="Barnay S."/>
            <person name="Blanchin S."/>
            <person name="Beckerich J.M."/>
            <person name="Beyne E."/>
            <person name="Bleykasten C."/>
            <person name="Boisrame A."/>
            <person name="Boyer J."/>
            <person name="Cattolico L."/>
            <person name="Confanioleri F."/>
            <person name="de Daruvar A."/>
            <person name="Despons L."/>
            <person name="Fabre E."/>
            <person name="Fairhead C."/>
            <person name="Ferry-Dumazet H."/>
            <person name="Groppi A."/>
            <person name="Hantraye F."/>
            <person name="Hennequin C."/>
            <person name="Jauniaux N."/>
            <person name="Joyet P."/>
            <person name="Kachouri R."/>
            <person name="Kerrest A."/>
            <person name="Koszul R."/>
            <person name="Lemaire M."/>
            <person name="Lesur I."/>
            <person name="Ma L."/>
            <person name="Muller H."/>
            <person name="Nicaud J.M."/>
            <person name="Nikolski M."/>
            <person name="Oztas S."/>
            <person name="Ozier-Kalogeropoulos O."/>
            <person name="Pellenz S."/>
            <person name="Potier S."/>
            <person name="Richard G.F."/>
            <person name="Straub M.L."/>
            <person name="Suleau A."/>
            <person name="Swennene D."/>
            <person name="Tekaia F."/>
            <person name="Wesolowski-Louvel M."/>
            <person name="Westhof E."/>
            <person name="Wirth B."/>
            <person name="Zeniou-Meyer M."/>
            <person name="Zivanovic I."/>
            <person name="Bolotin-Fukuhara M."/>
            <person name="Thierry A."/>
            <person name="Bouchier C."/>
            <person name="Caudron B."/>
            <person name="Scarpelli C."/>
            <person name="Gaillardin C."/>
            <person name="Weissenbach J."/>
            <person name="Wincker P."/>
            <person name="Souciet J.L."/>
        </authorList>
    </citation>
    <scope>NUCLEOTIDE SEQUENCE [LARGE SCALE GENOMIC DNA]</scope>
    <source>
        <strain evidence="3">ATCC 36239 / CBS 767 / BCRC 21394 / JCM 1990 / NBRC 0083 / IGC 2968</strain>
    </source>
</reference>
<evidence type="ECO:0000313" key="3">
    <source>
        <dbReference type="Proteomes" id="UP000000599"/>
    </source>
</evidence>
<dbReference type="STRING" id="284592.Q6BPD1"/>
<dbReference type="eggNOG" id="ENOG502RWN8">
    <property type="taxonomic scope" value="Eukaryota"/>
</dbReference>
<feature type="signal peptide" evidence="1">
    <location>
        <begin position="1"/>
        <end position="20"/>
    </location>
</feature>
<gene>
    <name evidence="2" type="ordered locus">DEHA2E14564g</name>
</gene>
<dbReference type="KEGG" id="dha:DEHA2E14564g"/>
<evidence type="ECO:0000256" key="1">
    <source>
        <dbReference type="SAM" id="SignalP"/>
    </source>
</evidence>
<dbReference type="AlphaFoldDB" id="Q6BPD1"/>
<organism evidence="2 3">
    <name type="scientific">Debaryomyces hansenii (strain ATCC 36239 / CBS 767 / BCRC 21394 / JCM 1990 / NBRC 0083 / IGC 2968)</name>
    <name type="common">Yeast</name>
    <name type="synonym">Torulaspora hansenii</name>
    <dbReference type="NCBI Taxonomy" id="284592"/>
    <lineage>
        <taxon>Eukaryota</taxon>
        <taxon>Fungi</taxon>
        <taxon>Dikarya</taxon>
        <taxon>Ascomycota</taxon>
        <taxon>Saccharomycotina</taxon>
        <taxon>Pichiomycetes</taxon>
        <taxon>Debaryomycetaceae</taxon>
        <taxon>Debaryomyces</taxon>
    </lineage>
</organism>
<dbReference type="EMBL" id="CR382137">
    <property type="protein sequence ID" value="CAG88183.1"/>
    <property type="molecule type" value="Genomic_DNA"/>
</dbReference>